<reference evidence="2" key="1">
    <citation type="submission" date="2021-01" db="EMBL/GenBank/DDBJ databases">
        <title>Whole genome shotgun sequence of Planobispora rosea NBRC 15558.</title>
        <authorList>
            <person name="Komaki H."/>
            <person name="Tamura T."/>
        </authorList>
    </citation>
    <scope>NUCLEOTIDE SEQUENCE</scope>
    <source>
        <strain evidence="2">NBRC 15558</strain>
    </source>
</reference>
<comment type="caution">
    <text evidence="2">The sequence shown here is derived from an EMBL/GenBank/DDBJ whole genome shotgun (WGS) entry which is preliminary data.</text>
</comment>
<feature type="region of interest" description="Disordered" evidence="1">
    <location>
        <begin position="19"/>
        <end position="72"/>
    </location>
</feature>
<name>A0A8J3WEH0_PLARO</name>
<dbReference type="EMBL" id="BOOI01000039">
    <property type="protein sequence ID" value="GIH85847.1"/>
    <property type="molecule type" value="Genomic_DNA"/>
</dbReference>
<sequence length="72" mass="7462">MTVPGAPLRDISYNIRISGIIPGASPYPPGRRNGGARENGEAPGARRDARAPGADRQGRAGPDGRASPEMKP</sequence>
<evidence type="ECO:0000313" key="3">
    <source>
        <dbReference type="Proteomes" id="UP000655044"/>
    </source>
</evidence>
<gene>
    <name evidence="2" type="ORF">Pro02_42550</name>
</gene>
<dbReference type="Proteomes" id="UP000655044">
    <property type="component" value="Unassembled WGS sequence"/>
</dbReference>
<keyword evidence="3" id="KW-1185">Reference proteome</keyword>
<proteinExistence type="predicted"/>
<dbReference type="AlphaFoldDB" id="A0A8J3WEH0"/>
<accession>A0A8J3WEH0</accession>
<evidence type="ECO:0000256" key="1">
    <source>
        <dbReference type="SAM" id="MobiDB-lite"/>
    </source>
</evidence>
<evidence type="ECO:0000313" key="2">
    <source>
        <dbReference type="EMBL" id="GIH85847.1"/>
    </source>
</evidence>
<feature type="compositionally biased region" description="Basic and acidic residues" evidence="1">
    <location>
        <begin position="38"/>
        <end position="50"/>
    </location>
</feature>
<protein>
    <submittedName>
        <fullName evidence="2">Uncharacterized protein</fullName>
    </submittedName>
</protein>
<organism evidence="2 3">
    <name type="scientific">Planobispora rosea</name>
    <dbReference type="NCBI Taxonomy" id="35762"/>
    <lineage>
        <taxon>Bacteria</taxon>
        <taxon>Bacillati</taxon>
        <taxon>Actinomycetota</taxon>
        <taxon>Actinomycetes</taxon>
        <taxon>Streptosporangiales</taxon>
        <taxon>Streptosporangiaceae</taxon>
        <taxon>Planobispora</taxon>
    </lineage>
</organism>